<name>A0A1M5CX08_9BACT</name>
<dbReference type="STRING" id="1121884.SAMN02745131_03063"/>
<dbReference type="AlphaFoldDB" id="A0A1M5CX08"/>
<proteinExistence type="predicted"/>
<protein>
    <submittedName>
        <fullName evidence="2">Uncharacterized protein</fullName>
    </submittedName>
</protein>
<dbReference type="EMBL" id="FQUU01000013">
    <property type="protein sequence ID" value="SHF59259.1"/>
    <property type="molecule type" value="Genomic_DNA"/>
</dbReference>
<dbReference type="Proteomes" id="UP000184048">
    <property type="component" value="Unassembled WGS sequence"/>
</dbReference>
<organism evidence="2 3">
    <name type="scientific">Flavisolibacter ginsengisoli DSM 18119</name>
    <dbReference type="NCBI Taxonomy" id="1121884"/>
    <lineage>
        <taxon>Bacteria</taxon>
        <taxon>Pseudomonadati</taxon>
        <taxon>Bacteroidota</taxon>
        <taxon>Chitinophagia</taxon>
        <taxon>Chitinophagales</taxon>
        <taxon>Chitinophagaceae</taxon>
        <taxon>Flavisolibacter</taxon>
    </lineage>
</organism>
<evidence type="ECO:0000313" key="3">
    <source>
        <dbReference type="Proteomes" id="UP000184048"/>
    </source>
</evidence>
<reference evidence="2 3" key="1">
    <citation type="submission" date="2016-11" db="EMBL/GenBank/DDBJ databases">
        <authorList>
            <person name="Jaros S."/>
            <person name="Januszkiewicz K."/>
            <person name="Wedrychowicz H."/>
        </authorList>
    </citation>
    <scope>NUCLEOTIDE SEQUENCE [LARGE SCALE GENOMIC DNA]</scope>
    <source>
        <strain evidence="2 3">DSM 18119</strain>
    </source>
</reference>
<feature type="region of interest" description="Disordered" evidence="1">
    <location>
        <begin position="1"/>
        <end position="26"/>
    </location>
</feature>
<gene>
    <name evidence="2" type="ORF">SAMN02745131_03063</name>
</gene>
<feature type="compositionally biased region" description="Polar residues" evidence="1">
    <location>
        <begin position="1"/>
        <end position="15"/>
    </location>
</feature>
<evidence type="ECO:0000256" key="1">
    <source>
        <dbReference type="SAM" id="MobiDB-lite"/>
    </source>
</evidence>
<keyword evidence="3" id="KW-1185">Reference proteome</keyword>
<evidence type="ECO:0000313" key="2">
    <source>
        <dbReference type="EMBL" id="SHF59259.1"/>
    </source>
</evidence>
<accession>A0A1M5CX08</accession>
<sequence>MQSNMNFRNTSTIQPVNAGKPTMPLGRQPIVERKISDPSSSPKCERYPIPTFFDYRSRPREADLL</sequence>